<name>A0ABQ6GQP8_9GAMM</name>
<evidence type="ECO:0000313" key="1">
    <source>
        <dbReference type="EMBL" id="GLX77954.1"/>
    </source>
</evidence>
<keyword evidence="2" id="KW-1185">Reference proteome</keyword>
<dbReference type="InterPro" id="IPR036188">
    <property type="entry name" value="FAD/NAD-bd_sf"/>
</dbReference>
<sequence>MIKSIVVLGGGTAGWLTASLIAAKHVNDYSPFKVTLVESPNIPTIGVGEGTWPTMVNTLKQLGISELTFMQHCDASFKQASKFVHWVNGKENDYYYHPFTPPQSFEDLSLVAGWQKLNVNGKNEKFADAVSLQTTLCQQKKAPKQLKLGDFNTIENYGYHLDAGKFAKLLTEHGVNKLGVIHVLDDVIDVISDENGDIAALMTQEHGNIEGDLFIDCSGQAAKLIGQHYNVPFISKKDVLFIDKAIATQVPYKTVQDPVESATISTAQSAGWIWDIGLPTRRGVGHVFSSKYISVEQAKAQLKEYLHNSVTDVEQLQFRVLDINPGHREVFWHKNCVAVGMSSGFLEPLEASALVMVELAAKTIALHMPASREVMDIVALQYNDNMRFRWQRIIDFLKLHYVLSERDDEGFWRDNRDLTTIPDSLQALLRLWYHQAPDNNGFLSPYDLFPAASYQYILYGMGFKTQENHLGNPVMLAKRALQAFSKVKERQDKMPGLLPTNREILNEIHQLNRDVTLDIDQSTLGYWHYLCPTKLNDISQRYPIFFKKESQGFTPIYLTSLSDKTKKALSMSHDTQKKSWLTNELATMLNQPNFLEPVKLAITLNDDTDINVSGLHVIEKNKWQQVKLSNKLPAQVSQQLEVFISSLQHVPRLIEQENNARS</sequence>
<reference evidence="1 2" key="1">
    <citation type="submission" date="2023-03" db="EMBL/GenBank/DDBJ databases">
        <title>Draft genome sequence of Thalassotalea insulae KCTC 62186T.</title>
        <authorList>
            <person name="Sawabe T."/>
        </authorList>
    </citation>
    <scope>NUCLEOTIDE SEQUENCE [LARGE SCALE GENOMIC DNA]</scope>
    <source>
        <strain evidence="1 2">KCTC 62186</strain>
    </source>
</reference>
<comment type="caution">
    <text evidence="1">The sequence shown here is derived from an EMBL/GenBank/DDBJ whole genome shotgun (WGS) entry which is preliminary data.</text>
</comment>
<evidence type="ECO:0000313" key="2">
    <source>
        <dbReference type="Proteomes" id="UP001157186"/>
    </source>
</evidence>
<dbReference type="EMBL" id="BSST01000001">
    <property type="protein sequence ID" value="GLX77954.1"/>
    <property type="molecule type" value="Genomic_DNA"/>
</dbReference>
<dbReference type="Pfam" id="PF04820">
    <property type="entry name" value="Trp_halogenase"/>
    <property type="match status" value="1"/>
</dbReference>
<dbReference type="PANTHER" id="PTHR43747">
    <property type="entry name" value="FAD-BINDING PROTEIN"/>
    <property type="match status" value="1"/>
</dbReference>
<dbReference type="Gene3D" id="3.50.50.60">
    <property type="entry name" value="FAD/NAD(P)-binding domain"/>
    <property type="match status" value="1"/>
</dbReference>
<gene>
    <name evidence="1" type="ORF">tinsulaeT_12940</name>
</gene>
<dbReference type="InterPro" id="IPR006905">
    <property type="entry name" value="Flavin_halogenase"/>
</dbReference>
<dbReference type="Proteomes" id="UP001157186">
    <property type="component" value="Unassembled WGS sequence"/>
</dbReference>
<proteinExistence type="predicted"/>
<organism evidence="1 2">
    <name type="scientific">Thalassotalea insulae</name>
    <dbReference type="NCBI Taxonomy" id="2056778"/>
    <lineage>
        <taxon>Bacteria</taxon>
        <taxon>Pseudomonadati</taxon>
        <taxon>Pseudomonadota</taxon>
        <taxon>Gammaproteobacteria</taxon>
        <taxon>Alteromonadales</taxon>
        <taxon>Colwelliaceae</taxon>
        <taxon>Thalassotalea</taxon>
    </lineage>
</organism>
<dbReference type="InterPro" id="IPR050816">
    <property type="entry name" value="Flavin-dep_Halogenase_NPB"/>
</dbReference>
<protein>
    <submittedName>
        <fullName evidence="1">Tryptophan halogenase</fullName>
    </submittedName>
</protein>
<dbReference type="PANTHER" id="PTHR43747:SF4">
    <property type="entry name" value="FLAVIN-DEPENDENT TRYPTOPHAN HALOGENASE"/>
    <property type="match status" value="1"/>
</dbReference>
<accession>A0ABQ6GQP8</accession>
<dbReference type="SUPFAM" id="SSF51905">
    <property type="entry name" value="FAD/NAD(P)-binding domain"/>
    <property type="match status" value="1"/>
</dbReference>
<dbReference type="RefSeq" id="WP_284243851.1">
    <property type="nucleotide sequence ID" value="NZ_BSST01000001.1"/>
</dbReference>